<proteinExistence type="predicted"/>
<dbReference type="AlphaFoldDB" id="A0AAU3GMM3"/>
<protein>
    <submittedName>
        <fullName evidence="1">Uncharacterized protein</fullName>
    </submittedName>
</protein>
<evidence type="ECO:0000313" key="1">
    <source>
        <dbReference type="EMBL" id="WTY94228.1"/>
    </source>
</evidence>
<reference evidence="1" key="1">
    <citation type="submission" date="2022-10" db="EMBL/GenBank/DDBJ databases">
        <title>The complete genomes of actinobacterial strains from the NBC collection.</title>
        <authorList>
            <person name="Joergensen T.S."/>
            <person name="Alvarez Arevalo M."/>
            <person name="Sterndorff E.B."/>
            <person name="Faurdal D."/>
            <person name="Vuksanovic O."/>
            <person name="Mourched A.-S."/>
            <person name="Charusanti P."/>
            <person name="Shaw S."/>
            <person name="Blin K."/>
            <person name="Weber T."/>
        </authorList>
    </citation>
    <scope>NUCLEOTIDE SEQUENCE</scope>
    <source>
        <strain evidence="1">NBC_01401</strain>
    </source>
</reference>
<accession>A0AAU3GMM3</accession>
<gene>
    <name evidence="1" type="ORF">OG626_04615</name>
</gene>
<dbReference type="EMBL" id="CP109535">
    <property type="protein sequence ID" value="WTY94228.1"/>
    <property type="molecule type" value="Genomic_DNA"/>
</dbReference>
<name>A0AAU3GMM3_9ACTN</name>
<organism evidence="1">
    <name type="scientific">Streptomyces sp. NBC_01401</name>
    <dbReference type="NCBI Taxonomy" id="2903854"/>
    <lineage>
        <taxon>Bacteria</taxon>
        <taxon>Bacillati</taxon>
        <taxon>Actinomycetota</taxon>
        <taxon>Actinomycetes</taxon>
        <taxon>Kitasatosporales</taxon>
        <taxon>Streptomycetaceae</taxon>
        <taxon>Streptomyces</taxon>
    </lineage>
</organism>
<sequence>MTRRIGFYGEFNPQNLGGSAPSIHDDVRPYGLFDEAQTLEYMSSCREIYTTMGADRDVISGDEWVGGAGSLITDGTWVWPLELQYYIKRYHVELPPGFLADVRSANYAPPVVPPARYREVVDELFGPFAFNKGANCEEGGGGFFSWYLSDLTSQSWGRLLRALESAGLNTRHRLTDEMFLARTGTGGSGPLPVHDVQGMAVALAGPGDGEFEFHLWFATDTYTIVQVRRLDDTTTAVAYDIAHLQEPEREQVVAALVRALDEFRDDCRGFVLDRMGRSSRDAWDSLVLGRTWPSEPFPDSVAVDAGLDALPSSPEAVTRAEYGRLAVFNRCRVVGGQSPGK</sequence>